<dbReference type="Gene3D" id="2.60.40.10">
    <property type="entry name" value="Immunoglobulins"/>
    <property type="match status" value="1"/>
</dbReference>
<dbReference type="PANTHER" id="PTHR35902">
    <property type="entry name" value="S-LAYER DOMAIN-LIKE PROTEIN-RELATED"/>
    <property type="match status" value="1"/>
</dbReference>
<evidence type="ECO:0000313" key="2">
    <source>
        <dbReference type="EMBL" id="QUO48607.1"/>
    </source>
</evidence>
<proteinExistence type="predicted"/>
<feature type="region of interest" description="Disordered" evidence="1">
    <location>
        <begin position="160"/>
        <end position="179"/>
    </location>
</feature>
<dbReference type="InterPro" id="IPR013783">
    <property type="entry name" value="Ig-like_fold"/>
</dbReference>
<organism evidence="2 3">
    <name type="scientific">Halorubrum ruber</name>
    <dbReference type="NCBI Taxonomy" id="2982524"/>
    <lineage>
        <taxon>Archaea</taxon>
        <taxon>Methanobacteriati</taxon>
        <taxon>Methanobacteriota</taxon>
        <taxon>Stenosarchaea group</taxon>
        <taxon>Halobacteria</taxon>
        <taxon>Halobacteriales</taxon>
        <taxon>Haloferacaceae</taxon>
        <taxon>Halorubrum</taxon>
    </lineage>
</organism>
<gene>
    <name evidence="2" type="ORF">J7656_04435</name>
</gene>
<sequence>MTLTHTRTTAALLAALALLAAVGGAFAVGGAAAVPDARITVGEVGASPSGPTVGERTALNVTVSNSGGSDAAANVTEVRVRNADGDVLDSVSGVGALSAGDSLDATLWTAFDEPGAKRLTVEAVANQSTSGEFVTVSRETVIEVRPTQVALDLRTRALDPEDLRTDDGSETSAGDLGVGGIQGIFGGGGGLDTGDAGGQGESPPIADSPVEVTVVNTGTTTADRVSLRAVGTAVDGAGGADGSGDGAEGSGDGGDGAETVDVGPFVVEDVAPGEERRVIVDLGPLDRRSDVTVTAAFRADTDQRNERGADRTAESTVTYPVREATPTVTDATVRETADGAVVIDANLGNAGSGEMTGAVVSVGDAPGVEPTPAGEEYFVGTLGASDFVGFDLPTAVNASVADEIPIRVAYTERGVRYTETLTVAAPEPDDDEEAGGTLGRIGAGGVGAAGAVASGLALVGLAGAVGVAVRTGRIGGSTGRRRDGSAP</sequence>
<feature type="region of interest" description="Disordered" evidence="1">
    <location>
        <begin position="187"/>
        <end position="208"/>
    </location>
</feature>
<dbReference type="KEGG" id="hss:J7656_04435"/>
<dbReference type="OrthoDB" id="65070at2157"/>
<feature type="compositionally biased region" description="Gly residues" evidence="1">
    <location>
        <begin position="236"/>
        <end position="256"/>
    </location>
</feature>
<dbReference type="Proteomes" id="UP000679341">
    <property type="component" value="Chromosome"/>
</dbReference>
<reference evidence="2 3" key="1">
    <citation type="submission" date="2021-03" db="EMBL/GenBank/DDBJ databases">
        <title>Halorubrum sodomense MBLA0099, Whole genome shotgun sequencing.</title>
        <authorList>
            <person name="Seo M.-J."/>
            <person name="Cho E.-S."/>
            <person name="Hwang C.Y."/>
        </authorList>
    </citation>
    <scope>NUCLEOTIDE SEQUENCE [LARGE SCALE GENOMIC DNA]</scope>
    <source>
        <strain evidence="2 3">MBLA0099</strain>
    </source>
</reference>
<dbReference type="AlphaFoldDB" id="A0A8T8LNF1"/>
<accession>A0A8T8LNF1</accession>
<dbReference type="EMBL" id="CP073695">
    <property type="protein sequence ID" value="QUO48607.1"/>
    <property type="molecule type" value="Genomic_DNA"/>
</dbReference>
<dbReference type="PANTHER" id="PTHR35902:SF6">
    <property type="entry name" value="CONSERVED WITHIN P. AEROPHILUM"/>
    <property type="match status" value="1"/>
</dbReference>
<keyword evidence="3" id="KW-1185">Reference proteome</keyword>
<name>A0A8T8LNF1_9EURY</name>
<dbReference type="RefSeq" id="WP_211554231.1">
    <property type="nucleotide sequence ID" value="NZ_CP073695.1"/>
</dbReference>
<feature type="compositionally biased region" description="Gly residues" evidence="1">
    <location>
        <begin position="187"/>
        <end position="200"/>
    </location>
</feature>
<feature type="region of interest" description="Disordered" evidence="1">
    <location>
        <begin position="234"/>
        <end position="259"/>
    </location>
</feature>
<protein>
    <recommendedName>
        <fullName evidence="4">CARDB protein</fullName>
    </recommendedName>
</protein>
<dbReference type="GeneID" id="64826761"/>
<evidence type="ECO:0000313" key="3">
    <source>
        <dbReference type="Proteomes" id="UP000679341"/>
    </source>
</evidence>
<evidence type="ECO:0000256" key="1">
    <source>
        <dbReference type="SAM" id="MobiDB-lite"/>
    </source>
</evidence>
<evidence type="ECO:0008006" key="4">
    <source>
        <dbReference type="Google" id="ProtNLM"/>
    </source>
</evidence>